<evidence type="ECO:0008006" key="3">
    <source>
        <dbReference type="Google" id="ProtNLM"/>
    </source>
</evidence>
<accession>A0ABX1S427</accession>
<dbReference type="Proteomes" id="UP000820669">
    <property type="component" value="Unassembled WGS sequence"/>
</dbReference>
<dbReference type="InterPro" id="IPR047142">
    <property type="entry name" value="OryJ/VirC-like"/>
</dbReference>
<dbReference type="RefSeq" id="WP_169379642.1">
    <property type="nucleotide sequence ID" value="NZ_JAAXLA010000003.1"/>
</dbReference>
<comment type="caution">
    <text evidence="1">The sequence shown here is derived from an EMBL/GenBank/DDBJ whole genome shotgun (WGS) entry which is preliminary data.</text>
</comment>
<evidence type="ECO:0000313" key="2">
    <source>
        <dbReference type="Proteomes" id="UP000820669"/>
    </source>
</evidence>
<dbReference type="InterPro" id="IPR014710">
    <property type="entry name" value="RmlC-like_jellyroll"/>
</dbReference>
<dbReference type="InterPro" id="IPR011051">
    <property type="entry name" value="RmlC_Cupin_sf"/>
</dbReference>
<keyword evidence="2" id="KW-1185">Reference proteome</keyword>
<proteinExistence type="predicted"/>
<sequence>MAFNPRRIVTDRTSDGTSVFAEQTDLEPGTVMIMPGAELFNVWGTQDGIPVVGAGDNPPTVPFPFFPGPGGTRLVVVRFPPDSAGADSTAPNASPEEMMAEAEDKQPGLAHVFEPDNPGMHTTDSIDYGICVDGEIWLELDDGAEAHVTPGTFVVQRGTRHAWRNKTDRHCTMVYVLVGAKRTSG</sequence>
<reference evidence="1 2" key="1">
    <citation type="submission" date="2020-04" db="EMBL/GenBank/DDBJ databases">
        <authorList>
            <person name="Klaysubun C."/>
            <person name="Duangmal K."/>
            <person name="Lipun K."/>
        </authorList>
    </citation>
    <scope>NUCLEOTIDE SEQUENCE [LARGE SCALE GENOMIC DNA]</scope>
    <source>
        <strain evidence="1 2">K10HN5</strain>
    </source>
</reference>
<dbReference type="CDD" id="cd02231">
    <property type="entry name" value="cupin_BLL6423-like"/>
    <property type="match status" value="1"/>
</dbReference>
<dbReference type="PANTHER" id="PTHR36156">
    <property type="entry name" value="SLR2101 PROTEIN"/>
    <property type="match status" value="1"/>
</dbReference>
<protein>
    <recommendedName>
        <fullName evidence="3">Cupin domain-containing protein</fullName>
    </recommendedName>
</protein>
<gene>
    <name evidence="1" type="ORF">HF526_02920</name>
</gene>
<dbReference type="Gene3D" id="2.60.120.10">
    <property type="entry name" value="Jelly Rolls"/>
    <property type="match status" value="1"/>
</dbReference>
<dbReference type="SUPFAM" id="SSF51182">
    <property type="entry name" value="RmlC-like cupins"/>
    <property type="match status" value="1"/>
</dbReference>
<organism evidence="1 2">
    <name type="scientific">Pseudonocardia acidicola</name>
    <dbReference type="NCBI Taxonomy" id="2724939"/>
    <lineage>
        <taxon>Bacteria</taxon>
        <taxon>Bacillati</taxon>
        <taxon>Actinomycetota</taxon>
        <taxon>Actinomycetes</taxon>
        <taxon>Pseudonocardiales</taxon>
        <taxon>Pseudonocardiaceae</taxon>
        <taxon>Pseudonocardia</taxon>
    </lineage>
</organism>
<name>A0ABX1S427_9PSEU</name>
<dbReference type="EMBL" id="JAAXLA010000003">
    <property type="protein sequence ID" value="NMH96281.1"/>
    <property type="molecule type" value="Genomic_DNA"/>
</dbReference>
<evidence type="ECO:0000313" key="1">
    <source>
        <dbReference type="EMBL" id="NMH96281.1"/>
    </source>
</evidence>
<dbReference type="PANTHER" id="PTHR36156:SF2">
    <property type="entry name" value="CUPIN TYPE-2 DOMAIN-CONTAINING PROTEIN"/>
    <property type="match status" value="1"/>
</dbReference>